<name>A0A382RKA3_9ZZZZ</name>
<gene>
    <name evidence="1" type="ORF">METZ01_LOCUS350411</name>
</gene>
<evidence type="ECO:0000313" key="1">
    <source>
        <dbReference type="EMBL" id="SVC97557.1"/>
    </source>
</evidence>
<dbReference type="EMBL" id="UINC01122010">
    <property type="protein sequence ID" value="SVC97557.1"/>
    <property type="molecule type" value="Genomic_DNA"/>
</dbReference>
<sequence length="38" mass="4344">MNKEEFLLSIPDSISLIDALSDVALIFTKVNIMYRKKS</sequence>
<proteinExistence type="predicted"/>
<feature type="non-terminal residue" evidence="1">
    <location>
        <position position="38"/>
    </location>
</feature>
<accession>A0A382RKA3</accession>
<organism evidence="1">
    <name type="scientific">marine metagenome</name>
    <dbReference type="NCBI Taxonomy" id="408172"/>
    <lineage>
        <taxon>unclassified sequences</taxon>
        <taxon>metagenomes</taxon>
        <taxon>ecological metagenomes</taxon>
    </lineage>
</organism>
<reference evidence="1" key="1">
    <citation type="submission" date="2018-05" db="EMBL/GenBank/DDBJ databases">
        <authorList>
            <person name="Lanie J.A."/>
            <person name="Ng W.-L."/>
            <person name="Kazmierczak K.M."/>
            <person name="Andrzejewski T.M."/>
            <person name="Davidsen T.M."/>
            <person name="Wayne K.J."/>
            <person name="Tettelin H."/>
            <person name="Glass J.I."/>
            <person name="Rusch D."/>
            <person name="Podicherti R."/>
            <person name="Tsui H.-C.T."/>
            <person name="Winkler M.E."/>
        </authorList>
    </citation>
    <scope>NUCLEOTIDE SEQUENCE</scope>
</reference>
<protein>
    <submittedName>
        <fullName evidence="1">Uncharacterized protein</fullName>
    </submittedName>
</protein>
<dbReference type="AlphaFoldDB" id="A0A382RKA3"/>